<dbReference type="SUPFAM" id="SSF50465">
    <property type="entry name" value="EF-Tu/eEF-1alpha/eIF2-gamma C-terminal domain"/>
    <property type="match status" value="1"/>
</dbReference>
<evidence type="ECO:0000259" key="6">
    <source>
        <dbReference type="Pfam" id="PF00009"/>
    </source>
</evidence>
<dbReference type="SUPFAM" id="SSF52540">
    <property type="entry name" value="P-loop containing nucleoside triphosphate hydrolases"/>
    <property type="match status" value="1"/>
</dbReference>
<dbReference type="AlphaFoldDB" id="A0A6G0ZLL0"/>
<dbReference type="SUPFAM" id="SSF50447">
    <property type="entry name" value="Translation proteins"/>
    <property type="match status" value="1"/>
</dbReference>
<dbReference type="Pfam" id="PF22594">
    <property type="entry name" value="GTP-eEF1A_C"/>
    <property type="match status" value="1"/>
</dbReference>
<evidence type="ECO:0000259" key="7">
    <source>
        <dbReference type="Pfam" id="PF22594"/>
    </source>
</evidence>
<dbReference type="InterPro" id="IPR009000">
    <property type="entry name" value="Transl_B-barrel_sf"/>
</dbReference>
<dbReference type="Proteomes" id="UP000478052">
    <property type="component" value="Unassembled WGS sequence"/>
</dbReference>
<comment type="caution">
    <text evidence="8">The sequence shown here is derived from an EMBL/GenBank/DDBJ whole genome shotgun (WGS) entry which is preliminary data.</text>
</comment>
<evidence type="ECO:0000256" key="3">
    <source>
        <dbReference type="ARBA" id="ARBA00022553"/>
    </source>
</evidence>
<dbReference type="PANTHER" id="PTHR23115">
    <property type="entry name" value="TRANSLATION FACTOR"/>
    <property type="match status" value="1"/>
</dbReference>
<feature type="domain" description="GTP-eEF1A C-terminal" evidence="7">
    <location>
        <begin position="224"/>
        <end position="321"/>
    </location>
</feature>
<feature type="domain" description="Tr-type G" evidence="6">
    <location>
        <begin position="7"/>
        <end position="127"/>
    </location>
</feature>
<evidence type="ECO:0000313" key="8">
    <source>
        <dbReference type="EMBL" id="KAF0772240.1"/>
    </source>
</evidence>
<dbReference type="OrthoDB" id="342024at2759"/>
<reference evidence="8 9" key="1">
    <citation type="submission" date="2019-08" db="EMBL/GenBank/DDBJ databases">
        <title>Whole genome of Aphis craccivora.</title>
        <authorList>
            <person name="Voronova N.V."/>
            <person name="Shulinski R.S."/>
            <person name="Bandarenka Y.V."/>
            <person name="Zhorov D.G."/>
            <person name="Warner D."/>
        </authorList>
    </citation>
    <scope>NUCLEOTIDE SEQUENCE [LARGE SCALE GENOMIC DNA]</scope>
    <source>
        <strain evidence="8">180601</strain>
        <tissue evidence="8">Whole Body</tissue>
    </source>
</reference>
<evidence type="ECO:0000256" key="1">
    <source>
        <dbReference type="ARBA" id="ARBA00004496"/>
    </source>
</evidence>
<dbReference type="Pfam" id="PF00009">
    <property type="entry name" value="GTP_EFTU"/>
    <property type="match status" value="1"/>
</dbReference>
<comment type="similarity">
    <text evidence="2">Belongs to the TRAFAC class translation factor GTPase superfamily. Classic translation factor GTPase family. EF-Tu/EF-1A subfamily.</text>
</comment>
<gene>
    <name evidence="8" type="ORF">FWK35_00014697</name>
</gene>
<proteinExistence type="inferred from homology"/>
<protein>
    <submittedName>
        <fullName evidence="8">HBS1-like protein</fullName>
    </submittedName>
</protein>
<dbReference type="InterPro" id="IPR009001">
    <property type="entry name" value="Transl_elong_EF1A/Init_IF2_C"/>
</dbReference>
<dbReference type="GO" id="GO:0005737">
    <property type="term" value="C:cytoplasm"/>
    <property type="evidence" value="ECO:0007669"/>
    <property type="project" value="UniProtKB-SubCell"/>
</dbReference>
<dbReference type="InterPro" id="IPR000795">
    <property type="entry name" value="T_Tr_GTP-bd_dom"/>
</dbReference>
<evidence type="ECO:0000313" key="9">
    <source>
        <dbReference type="Proteomes" id="UP000478052"/>
    </source>
</evidence>
<dbReference type="InterPro" id="IPR050100">
    <property type="entry name" value="TRAFAC_GTPase_members"/>
</dbReference>
<sequence length="328" mass="36458">MSPDLYNIFTSASQSYGSILVVNATKEEFETGFDKTREHALFIWSLGITQLGVAINKMDTVNWSEERFEEIKTKLGLFLKQTGYKESDVTFVPCSGLKSENLATKANESLLTNWYNGPCLMDVIDSFKPPERVISKPWKLCIIDVLGSGFSIVGRVETGQLRVGNKVLVQPQGELAQIKNELPQLITLVGDLISVSLTGYDAQTIYSDCILSEISLPIPITSVIEARVVVMNFPINRGQQVVLHYQNAYESAVISRILAELNKSTGLVIMKNPRIVKKNNYALIKINLSRPICVEVYSEFRQLGRVMLRSGGTTIAAGLVTKVNFNKK</sequence>
<dbReference type="GO" id="GO:0005525">
    <property type="term" value="F:GTP binding"/>
    <property type="evidence" value="ECO:0007669"/>
    <property type="project" value="UniProtKB-KW"/>
</dbReference>
<keyword evidence="4" id="KW-0547">Nucleotide-binding</keyword>
<dbReference type="CDD" id="cd04093">
    <property type="entry name" value="HBS1_C_III"/>
    <property type="match status" value="1"/>
</dbReference>
<keyword evidence="3" id="KW-0597">Phosphoprotein</keyword>
<dbReference type="GO" id="GO:0003924">
    <property type="term" value="F:GTPase activity"/>
    <property type="evidence" value="ECO:0007669"/>
    <property type="project" value="InterPro"/>
</dbReference>
<keyword evidence="9" id="KW-1185">Reference proteome</keyword>
<accession>A0A6G0ZLL0</accession>
<evidence type="ECO:0000256" key="4">
    <source>
        <dbReference type="ARBA" id="ARBA00022741"/>
    </source>
</evidence>
<evidence type="ECO:0000256" key="5">
    <source>
        <dbReference type="ARBA" id="ARBA00023134"/>
    </source>
</evidence>
<dbReference type="Gene3D" id="2.40.30.10">
    <property type="entry name" value="Translation factors"/>
    <property type="match status" value="2"/>
</dbReference>
<dbReference type="InterPro" id="IPR054696">
    <property type="entry name" value="GTP-eEF1A_C"/>
</dbReference>
<name>A0A6G0ZLL0_APHCR</name>
<organism evidence="8 9">
    <name type="scientific">Aphis craccivora</name>
    <name type="common">Cowpea aphid</name>
    <dbReference type="NCBI Taxonomy" id="307492"/>
    <lineage>
        <taxon>Eukaryota</taxon>
        <taxon>Metazoa</taxon>
        <taxon>Ecdysozoa</taxon>
        <taxon>Arthropoda</taxon>
        <taxon>Hexapoda</taxon>
        <taxon>Insecta</taxon>
        <taxon>Pterygota</taxon>
        <taxon>Neoptera</taxon>
        <taxon>Paraneoptera</taxon>
        <taxon>Hemiptera</taxon>
        <taxon>Sternorrhyncha</taxon>
        <taxon>Aphidomorpha</taxon>
        <taxon>Aphidoidea</taxon>
        <taxon>Aphididae</taxon>
        <taxon>Aphidini</taxon>
        <taxon>Aphis</taxon>
        <taxon>Aphis</taxon>
    </lineage>
</organism>
<dbReference type="EMBL" id="VUJU01000205">
    <property type="protein sequence ID" value="KAF0772240.1"/>
    <property type="molecule type" value="Genomic_DNA"/>
</dbReference>
<keyword evidence="5" id="KW-0342">GTP-binding</keyword>
<dbReference type="InterPro" id="IPR027417">
    <property type="entry name" value="P-loop_NTPase"/>
</dbReference>
<dbReference type="Gene3D" id="3.40.50.300">
    <property type="entry name" value="P-loop containing nucleotide triphosphate hydrolases"/>
    <property type="match status" value="1"/>
</dbReference>
<comment type="subcellular location">
    <subcellularLocation>
        <location evidence="1">Cytoplasm</location>
    </subcellularLocation>
</comment>
<evidence type="ECO:0000256" key="2">
    <source>
        <dbReference type="ARBA" id="ARBA00007249"/>
    </source>
</evidence>